<organism evidence="1 2">
    <name type="scientific">Pseudomonas putida</name>
    <name type="common">Arthrobacter siderocapsulatus</name>
    <dbReference type="NCBI Taxonomy" id="303"/>
    <lineage>
        <taxon>Bacteria</taxon>
        <taxon>Pseudomonadati</taxon>
        <taxon>Pseudomonadota</taxon>
        <taxon>Gammaproteobacteria</taxon>
        <taxon>Pseudomonadales</taxon>
        <taxon>Pseudomonadaceae</taxon>
        <taxon>Pseudomonas</taxon>
    </lineage>
</organism>
<evidence type="ECO:0000313" key="1">
    <source>
        <dbReference type="EMBL" id="OLS64644.1"/>
    </source>
</evidence>
<sequence>MIERVLDWRDRLTWLRAVPRYASLILTPHVRKHLERTRPDCWSDVMDWLPNYERIVPAFCKAVWGYYTHAKGVHGCRPERLSSYFESGLKGQAVERILTKFHRIYADVPSGLRHRAIERMHQRGLIERGRIWLSSDDRKMIEQHGHYIIHGSEYLMALAARMSDGDRWGEDYRLRLRQIGIPTVLEVNIPVTLIPDAQKREVGKMILSEWGQLRARKPRRTSSAPCYEVRHDIPAECIKNHYHPARIIDFHTDDGPYLNKYLTCELCQ</sequence>
<dbReference type="AlphaFoldDB" id="A0A1Q9RB29"/>
<dbReference type="EMBL" id="MKZO01000004">
    <property type="protein sequence ID" value="OLS64644.1"/>
    <property type="molecule type" value="Genomic_DNA"/>
</dbReference>
<evidence type="ECO:0000313" key="2">
    <source>
        <dbReference type="Proteomes" id="UP000186736"/>
    </source>
</evidence>
<accession>A0A1Q9RB29</accession>
<proteinExistence type="predicted"/>
<protein>
    <submittedName>
        <fullName evidence="1">Uncharacterized protein</fullName>
    </submittedName>
</protein>
<dbReference type="OrthoDB" id="8960711at2"/>
<comment type="caution">
    <text evidence="1">The sequence shown here is derived from an EMBL/GenBank/DDBJ whole genome shotgun (WGS) entry which is preliminary data.</text>
</comment>
<gene>
    <name evidence="1" type="ORF">PSEMO_03720</name>
</gene>
<dbReference type="Proteomes" id="UP000186736">
    <property type="component" value="Unassembled WGS sequence"/>
</dbReference>
<name>A0A1Q9RB29_PSEPU</name>
<reference evidence="1 2" key="1">
    <citation type="submission" date="2016-10" db="EMBL/GenBank/DDBJ databases">
        <title>Genome Sequence of Pseudomonas putida GM4FR.</title>
        <authorList>
            <person name="Poehlein A."/>
            <person name="Wemheuer F."/>
            <person name="Hollensteiner J."/>
            <person name="Wemheuer B."/>
        </authorList>
    </citation>
    <scope>NUCLEOTIDE SEQUENCE [LARGE SCALE GENOMIC DNA]</scope>
    <source>
        <strain evidence="1 2">GM4FR</strain>
    </source>
</reference>